<accession>A0A4Q7N7N3</accession>
<dbReference type="GO" id="GO:0003677">
    <property type="term" value="F:DNA binding"/>
    <property type="evidence" value="ECO:0007669"/>
    <property type="project" value="UniProtKB-KW"/>
</dbReference>
<dbReference type="InterPro" id="IPR036388">
    <property type="entry name" value="WH-like_DNA-bd_sf"/>
</dbReference>
<keyword evidence="7" id="KW-1185">Reference proteome</keyword>
<organism evidence="6 7">
    <name type="scientific">Pigmentiphaga kullae</name>
    <dbReference type="NCBI Taxonomy" id="151784"/>
    <lineage>
        <taxon>Bacteria</taxon>
        <taxon>Pseudomonadati</taxon>
        <taxon>Pseudomonadota</taxon>
        <taxon>Betaproteobacteria</taxon>
        <taxon>Burkholderiales</taxon>
        <taxon>Alcaligenaceae</taxon>
        <taxon>Pigmentiphaga</taxon>
    </lineage>
</organism>
<evidence type="ECO:0000256" key="3">
    <source>
        <dbReference type="ARBA" id="ARBA00023125"/>
    </source>
</evidence>
<dbReference type="InterPro" id="IPR000847">
    <property type="entry name" value="LysR_HTH_N"/>
</dbReference>
<dbReference type="Gene3D" id="1.10.10.10">
    <property type="entry name" value="Winged helix-like DNA-binding domain superfamily/Winged helix DNA-binding domain"/>
    <property type="match status" value="1"/>
</dbReference>
<dbReference type="PANTHER" id="PTHR30419">
    <property type="entry name" value="HTH-TYPE TRANSCRIPTIONAL REGULATOR YBHD"/>
    <property type="match status" value="1"/>
</dbReference>
<comment type="similarity">
    <text evidence="1">Belongs to the LysR transcriptional regulatory family.</text>
</comment>
<dbReference type="PROSITE" id="PS50931">
    <property type="entry name" value="HTH_LYSR"/>
    <property type="match status" value="1"/>
</dbReference>
<proteinExistence type="inferred from homology"/>
<dbReference type="GO" id="GO:0003700">
    <property type="term" value="F:DNA-binding transcription factor activity"/>
    <property type="evidence" value="ECO:0007669"/>
    <property type="project" value="InterPro"/>
</dbReference>
<evidence type="ECO:0000256" key="4">
    <source>
        <dbReference type="ARBA" id="ARBA00023163"/>
    </source>
</evidence>
<dbReference type="Gene3D" id="3.40.190.290">
    <property type="match status" value="1"/>
</dbReference>
<dbReference type="InterPro" id="IPR036390">
    <property type="entry name" value="WH_DNA-bd_sf"/>
</dbReference>
<gene>
    <name evidence="6" type="ORF">EV675_4705</name>
</gene>
<reference evidence="6 7" key="1">
    <citation type="submission" date="2019-02" db="EMBL/GenBank/DDBJ databases">
        <title>Genomic Encyclopedia of Type Strains, Phase IV (KMG-IV): sequencing the most valuable type-strain genomes for metagenomic binning, comparative biology and taxonomic classification.</title>
        <authorList>
            <person name="Goeker M."/>
        </authorList>
    </citation>
    <scope>NUCLEOTIDE SEQUENCE [LARGE SCALE GENOMIC DNA]</scope>
    <source>
        <strain evidence="6 7">K24</strain>
    </source>
</reference>
<evidence type="ECO:0000313" key="7">
    <source>
        <dbReference type="Proteomes" id="UP000292445"/>
    </source>
</evidence>
<dbReference type="RefSeq" id="WP_165404738.1">
    <property type="nucleotide sequence ID" value="NZ_SGXC01000003.1"/>
</dbReference>
<evidence type="ECO:0000259" key="5">
    <source>
        <dbReference type="PROSITE" id="PS50931"/>
    </source>
</evidence>
<dbReference type="InterPro" id="IPR050950">
    <property type="entry name" value="HTH-type_LysR_regulators"/>
</dbReference>
<dbReference type="InterPro" id="IPR005119">
    <property type="entry name" value="LysR_subst-bd"/>
</dbReference>
<dbReference type="EMBL" id="SGXC01000003">
    <property type="protein sequence ID" value="RZS78065.1"/>
    <property type="molecule type" value="Genomic_DNA"/>
</dbReference>
<dbReference type="PANTHER" id="PTHR30419:SF30">
    <property type="entry name" value="LYSR FAMILY TRANSCRIPTIONAL REGULATOR"/>
    <property type="match status" value="1"/>
</dbReference>
<evidence type="ECO:0000313" key="6">
    <source>
        <dbReference type="EMBL" id="RZS78065.1"/>
    </source>
</evidence>
<protein>
    <submittedName>
        <fullName evidence="6">DNA-binding transcriptional LysR family regulator</fullName>
    </submittedName>
</protein>
<dbReference type="Proteomes" id="UP000292445">
    <property type="component" value="Unassembled WGS sequence"/>
</dbReference>
<dbReference type="Pfam" id="PF03466">
    <property type="entry name" value="LysR_substrate"/>
    <property type="match status" value="1"/>
</dbReference>
<keyword evidence="3 6" id="KW-0238">DNA-binding</keyword>
<dbReference type="SUPFAM" id="SSF53850">
    <property type="entry name" value="Periplasmic binding protein-like II"/>
    <property type="match status" value="1"/>
</dbReference>
<keyword evidence="2" id="KW-0805">Transcription regulation</keyword>
<comment type="caution">
    <text evidence="6">The sequence shown here is derived from an EMBL/GenBank/DDBJ whole genome shotgun (WGS) entry which is preliminary data.</text>
</comment>
<name>A0A4Q7N7N3_9BURK</name>
<evidence type="ECO:0000256" key="1">
    <source>
        <dbReference type="ARBA" id="ARBA00009437"/>
    </source>
</evidence>
<evidence type="ECO:0000256" key="2">
    <source>
        <dbReference type="ARBA" id="ARBA00023015"/>
    </source>
</evidence>
<dbReference type="Pfam" id="PF00126">
    <property type="entry name" value="HTH_1"/>
    <property type="match status" value="1"/>
</dbReference>
<sequence>MNISTRQLLAFVHSAQLGSFTKAAERLHITPAGLSFCIRELEAQLDSRLFDRTTRSVTLTEAGARLLPTAQRVVQDLQVAVSEVHEVETRVRQALRLGATPLVCNKLIPRAFAAFRRNYPHVTLRVLELQRDAIQDLVASGELDIGFGIFLKGATGIERTRMFSSRLYLVSAADGKQRGNPLRRIGQTRWDQLGGTPLIGLQPSNAVQQLIARHLPDGANDNAGNTSVNHIETQIALAEIGVGAAIIPAFALTACRHYKVVVQELVDPAVDVDFFRIVRKGAVRTGIADDFTRMMVSAVNDLR</sequence>
<keyword evidence="4" id="KW-0804">Transcription</keyword>
<dbReference type="AlphaFoldDB" id="A0A4Q7N7N3"/>
<dbReference type="GO" id="GO:0005829">
    <property type="term" value="C:cytosol"/>
    <property type="evidence" value="ECO:0007669"/>
    <property type="project" value="TreeGrafter"/>
</dbReference>
<feature type="domain" description="HTH lysR-type" evidence="5">
    <location>
        <begin position="1"/>
        <end position="60"/>
    </location>
</feature>
<dbReference type="SUPFAM" id="SSF46785">
    <property type="entry name" value="Winged helix' DNA-binding domain"/>
    <property type="match status" value="1"/>
</dbReference>
<dbReference type="FunFam" id="1.10.10.10:FF:000001">
    <property type="entry name" value="LysR family transcriptional regulator"/>
    <property type="match status" value="1"/>
</dbReference>